<evidence type="ECO:0000256" key="9">
    <source>
        <dbReference type="SAM" id="SignalP"/>
    </source>
</evidence>
<feature type="chain" id="PRO_5020452253" evidence="9">
    <location>
        <begin position="37"/>
        <end position="260"/>
    </location>
</feature>
<dbReference type="NCBIfam" id="NF011583">
    <property type="entry name" value="PRK15007.1"/>
    <property type="match status" value="1"/>
</dbReference>
<dbReference type="NCBIfam" id="NF041765">
    <property type="entry name" value="ArtJ_Ecoli"/>
    <property type="match status" value="1"/>
</dbReference>
<dbReference type="Gene3D" id="3.40.190.10">
    <property type="entry name" value="Periplasmic binding protein-like II"/>
    <property type="match status" value="2"/>
</dbReference>
<feature type="domain" description="Solute-binding protein family 3/N-terminal" evidence="10">
    <location>
        <begin position="39"/>
        <end position="259"/>
    </location>
</feature>
<proteinExistence type="inferred from homology"/>
<dbReference type="GO" id="GO:0030288">
    <property type="term" value="C:outer membrane-bounded periplasmic space"/>
    <property type="evidence" value="ECO:0007669"/>
    <property type="project" value="InterPro"/>
</dbReference>
<protein>
    <submittedName>
        <fullName evidence="12">L-arginine-binding protein</fullName>
    </submittedName>
</protein>
<sequence>MPQRRHNIIRLTDGSFTMKKLILAALLATFATGAAAAEKISFGVSATYPPFESLDANNQIAGFDIDLAKALCKQMQAECTFTNHAFDSLIPSLKFKKYDAVISGMDITPERSKQVAFTDPYYANSALVLAKKGEFTSFEQLKGKRIGMENGTTHQKYLQDKHPEVKTVAYDSYQNAIIDLKNGRIDGVFGDTAVVNEWLKTNPQLGVATPKVTDPQYFGTGLGIAVRPDNKALLEKLNGALKAIKADGTYQKISTQWFPQ</sequence>
<keyword evidence="5" id="KW-0574">Periplasm</keyword>
<accession>A0A4R6EY78</accession>
<reference evidence="12 13" key="1">
    <citation type="submission" date="2019-03" db="EMBL/GenBank/DDBJ databases">
        <title>Genomic analyses of the natural microbiome of Caenorhabditis elegans.</title>
        <authorList>
            <person name="Samuel B."/>
        </authorList>
    </citation>
    <scope>NUCLEOTIDE SEQUENCE [LARGE SCALE GENOMIC DNA]</scope>
    <source>
        <strain evidence="12 13">BIGb0156</strain>
    </source>
</reference>
<dbReference type="Pfam" id="PF00497">
    <property type="entry name" value="SBP_bac_3"/>
    <property type="match status" value="1"/>
</dbReference>
<dbReference type="Proteomes" id="UP000295530">
    <property type="component" value="Unassembled WGS sequence"/>
</dbReference>
<dbReference type="GO" id="GO:0006865">
    <property type="term" value="P:amino acid transport"/>
    <property type="evidence" value="ECO:0007669"/>
    <property type="project" value="UniProtKB-KW"/>
</dbReference>
<keyword evidence="3" id="KW-0813">Transport</keyword>
<evidence type="ECO:0000256" key="7">
    <source>
        <dbReference type="ARBA" id="ARBA00063465"/>
    </source>
</evidence>
<evidence type="ECO:0000256" key="6">
    <source>
        <dbReference type="ARBA" id="ARBA00022970"/>
    </source>
</evidence>
<evidence type="ECO:0000256" key="5">
    <source>
        <dbReference type="ARBA" id="ARBA00022764"/>
    </source>
</evidence>
<evidence type="ECO:0000256" key="1">
    <source>
        <dbReference type="ARBA" id="ARBA00004418"/>
    </source>
</evidence>
<dbReference type="NCBIfam" id="TIGR01096">
    <property type="entry name" value="3A0103s03R"/>
    <property type="match status" value="1"/>
</dbReference>
<evidence type="ECO:0000313" key="13">
    <source>
        <dbReference type="Proteomes" id="UP000295530"/>
    </source>
</evidence>
<dbReference type="PANTHER" id="PTHR35936:SF36">
    <property type="entry name" value="ABC TRANSPORTER ARGININE-BINDING PROTEIN 1"/>
    <property type="match status" value="1"/>
</dbReference>
<name>A0A4R6EY78_SCAGO</name>
<keyword evidence="4 9" id="KW-0732">Signal</keyword>
<dbReference type="AlphaFoldDB" id="A0A4R6EY78"/>
<feature type="domain" description="Ionotropic glutamate receptor C-terminal" evidence="11">
    <location>
        <begin position="41"/>
        <end position="260"/>
    </location>
</feature>
<dbReference type="FunFam" id="3.40.190.10:FF:000014">
    <property type="entry name" value="Arginine ABC transporter substrate-binding protein"/>
    <property type="match status" value="1"/>
</dbReference>
<dbReference type="GO" id="GO:0015276">
    <property type="term" value="F:ligand-gated monoatomic ion channel activity"/>
    <property type="evidence" value="ECO:0007669"/>
    <property type="project" value="InterPro"/>
</dbReference>
<evidence type="ECO:0000256" key="8">
    <source>
        <dbReference type="RuleBase" id="RU003744"/>
    </source>
</evidence>
<feature type="signal peptide" evidence="9">
    <location>
        <begin position="1"/>
        <end position="36"/>
    </location>
</feature>
<dbReference type="GO" id="GO:0016020">
    <property type="term" value="C:membrane"/>
    <property type="evidence" value="ECO:0007669"/>
    <property type="project" value="InterPro"/>
</dbReference>
<dbReference type="InterPro" id="IPR001638">
    <property type="entry name" value="Solute-binding_3/MltF_N"/>
</dbReference>
<dbReference type="InterPro" id="IPR001320">
    <property type="entry name" value="Iontro_rcpt_C"/>
</dbReference>
<evidence type="ECO:0000259" key="11">
    <source>
        <dbReference type="SMART" id="SM00079"/>
    </source>
</evidence>
<dbReference type="SUPFAM" id="SSF53850">
    <property type="entry name" value="Periplasmic binding protein-like II"/>
    <property type="match status" value="1"/>
</dbReference>
<evidence type="ECO:0000259" key="10">
    <source>
        <dbReference type="SMART" id="SM00062"/>
    </source>
</evidence>
<evidence type="ECO:0000313" key="12">
    <source>
        <dbReference type="EMBL" id="TDN64729.1"/>
    </source>
</evidence>
<dbReference type="InterPro" id="IPR053530">
    <property type="entry name" value="ABC_transporter_arg-binding"/>
</dbReference>
<dbReference type="PROSITE" id="PS01039">
    <property type="entry name" value="SBP_BACTERIAL_3"/>
    <property type="match status" value="1"/>
</dbReference>
<organism evidence="12 13">
    <name type="scientific">Scandinavium goeteborgense</name>
    <dbReference type="NCBI Taxonomy" id="1851514"/>
    <lineage>
        <taxon>Bacteria</taxon>
        <taxon>Pseudomonadati</taxon>
        <taxon>Pseudomonadota</taxon>
        <taxon>Gammaproteobacteria</taxon>
        <taxon>Enterobacterales</taxon>
        <taxon>Enterobacteriaceae</taxon>
        <taxon>Scandinavium</taxon>
    </lineage>
</organism>
<comment type="subunit">
    <text evidence="7">The complex is composed of two ATP-binding proteins (ArtP), two transmembrane proteins (ArtM and ArtQ) and two solute-binding proteins (ArtJ and ArtI).</text>
</comment>
<dbReference type="PANTHER" id="PTHR35936">
    <property type="entry name" value="MEMBRANE-BOUND LYTIC MUREIN TRANSGLYCOSYLASE F"/>
    <property type="match status" value="1"/>
</dbReference>
<comment type="subcellular location">
    <subcellularLocation>
        <location evidence="1">Periplasm</location>
    </subcellularLocation>
</comment>
<keyword evidence="13" id="KW-1185">Reference proteome</keyword>
<dbReference type="SMART" id="SM00062">
    <property type="entry name" value="PBPb"/>
    <property type="match status" value="1"/>
</dbReference>
<dbReference type="SMART" id="SM00079">
    <property type="entry name" value="PBPe"/>
    <property type="match status" value="1"/>
</dbReference>
<gene>
    <name evidence="12" type="ORF">EC847_101663</name>
</gene>
<evidence type="ECO:0000256" key="2">
    <source>
        <dbReference type="ARBA" id="ARBA00010333"/>
    </source>
</evidence>
<evidence type="ECO:0000256" key="3">
    <source>
        <dbReference type="ARBA" id="ARBA00022448"/>
    </source>
</evidence>
<comment type="caution">
    <text evidence="12">The sequence shown here is derived from an EMBL/GenBank/DDBJ whole genome shotgun (WGS) entry which is preliminary data.</text>
</comment>
<dbReference type="InterPro" id="IPR005768">
    <property type="entry name" value="Lys_Arg_Orn-bd"/>
</dbReference>
<evidence type="ECO:0000256" key="4">
    <source>
        <dbReference type="ARBA" id="ARBA00022729"/>
    </source>
</evidence>
<dbReference type="EMBL" id="SNVX01000001">
    <property type="protein sequence ID" value="TDN64729.1"/>
    <property type="molecule type" value="Genomic_DNA"/>
</dbReference>
<keyword evidence="6" id="KW-0029">Amino-acid transport</keyword>
<dbReference type="InterPro" id="IPR018313">
    <property type="entry name" value="SBP_3_CS"/>
</dbReference>
<comment type="similarity">
    <text evidence="2 8">Belongs to the bacterial solute-binding protein 3 family.</text>
</comment>
<dbReference type="CDD" id="cd13700">
    <property type="entry name" value="PBP2_Arg_STM4351"/>
    <property type="match status" value="1"/>
</dbReference>